<dbReference type="Gene3D" id="1.20.120.530">
    <property type="entry name" value="GntR ligand-binding domain-like"/>
    <property type="match status" value="1"/>
</dbReference>
<dbReference type="CDD" id="cd07377">
    <property type="entry name" value="WHTH_GntR"/>
    <property type="match status" value="1"/>
</dbReference>
<protein>
    <submittedName>
        <fullName evidence="5">FadR family transcriptional regulator</fullName>
    </submittedName>
</protein>
<keyword evidence="1" id="KW-0805">Transcription regulation</keyword>
<feature type="non-terminal residue" evidence="5">
    <location>
        <position position="174"/>
    </location>
</feature>
<feature type="domain" description="HTH gntR-type" evidence="4">
    <location>
        <begin position="7"/>
        <end position="75"/>
    </location>
</feature>
<dbReference type="InterPro" id="IPR011711">
    <property type="entry name" value="GntR_C"/>
</dbReference>
<dbReference type="SMART" id="SM00345">
    <property type="entry name" value="HTH_GNTR"/>
    <property type="match status" value="1"/>
</dbReference>
<dbReference type="GO" id="GO:0003700">
    <property type="term" value="F:DNA-binding transcription factor activity"/>
    <property type="evidence" value="ECO:0007669"/>
    <property type="project" value="InterPro"/>
</dbReference>
<evidence type="ECO:0000256" key="3">
    <source>
        <dbReference type="ARBA" id="ARBA00023163"/>
    </source>
</evidence>
<accession>A0A6B0XYE1</accession>
<dbReference type="SUPFAM" id="SSF48008">
    <property type="entry name" value="GntR ligand-binding domain-like"/>
    <property type="match status" value="1"/>
</dbReference>
<dbReference type="PRINTS" id="PR00035">
    <property type="entry name" value="HTHGNTR"/>
</dbReference>
<dbReference type="PROSITE" id="PS50949">
    <property type="entry name" value="HTH_GNTR"/>
    <property type="match status" value="1"/>
</dbReference>
<sequence length="174" mass="19199">MQTKPDFIDRDDAVTALRAFIATGSFRPGDRLPPERELTVMLNMSRNTLRGALDALEREGAIWRHVGKGTFVAAHGDSADTGSLTELTRQVTPVQLMRARLSLEPAIAREAALNASNAAVIRLKLACSRCLEATNWEAYEARDDAFHRIIAEATDNVLLLSLFNQLNQVRRAVA</sequence>
<evidence type="ECO:0000256" key="1">
    <source>
        <dbReference type="ARBA" id="ARBA00023015"/>
    </source>
</evidence>
<dbReference type="InterPro" id="IPR008920">
    <property type="entry name" value="TF_FadR/GntR_C"/>
</dbReference>
<dbReference type="InterPro" id="IPR000524">
    <property type="entry name" value="Tscrpt_reg_HTH_GntR"/>
</dbReference>
<keyword evidence="2" id="KW-0238">DNA-binding</keyword>
<evidence type="ECO:0000313" key="5">
    <source>
        <dbReference type="EMBL" id="MXY33568.1"/>
    </source>
</evidence>
<proteinExistence type="predicted"/>
<evidence type="ECO:0000259" key="4">
    <source>
        <dbReference type="PROSITE" id="PS50949"/>
    </source>
</evidence>
<keyword evidence="3" id="KW-0804">Transcription</keyword>
<organism evidence="5">
    <name type="scientific">Boseongicola sp. SB0664_bin_43</name>
    <dbReference type="NCBI Taxonomy" id="2604844"/>
    <lineage>
        <taxon>Bacteria</taxon>
        <taxon>Pseudomonadati</taxon>
        <taxon>Pseudomonadota</taxon>
        <taxon>Alphaproteobacteria</taxon>
        <taxon>Rhodobacterales</taxon>
        <taxon>Paracoccaceae</taxon>
        <taxon>Boseongicola</taxon>
    </lineage>
</organism>
<dbReference type="Pfam" id="PF07729">
    <property type="entry name" value="FCD"/>
    <property type="match status" value="1"/>
</dbReference>
<dbReference type="EMBL" id="VXRY01000229">
    <property type="protein sequence ID" value="MXY33568.1"/>
    <property type="molecule type" value="Genomic_DNA"/>
</dbReference>
<name>A0A6B0XYE1_9RHOB</name>
<dbReference type="PANTHER" id="PTHR43537">
    <property type="entry name" value="TRANSCRIPTIONAL REGULATOR, GNTR FAMILY"/>
    <property type="match status" value="1"/>
</dbReference>
<dbReference type="PANTHER" id="PTHR43537:SF5">
    <property type="entry name" value="UXU OPERON TRANSCRIPTIONAL REGULATOR"/>
    <property type="match status" value="1"/>
</dbReference>
<dbReference type="InterPro" id="IPR036390">
    <property type="entry name" value="WH_DNA-bd_sf"/>
</dbReference>
<gene>
    <name evidence="5" type="ORF">F4Y60_05665</name>
</gene>
<dbReference type="AlphaFoldDB" id="A0A6B0XYE1"/>
<dbReference type="SUPFAM" id="SSF46785">
    <property type="entry name" value="Winged helix' DNA-binding domain"/>
    <property type="match status" value="1"/>
</dbReference>
<dbReference type="Pfam" id="PF00392">
    <property type="entry name" value="GntR"/>
    <property type="match status" value="1"/>
</dbReference>
<dbReference type="InterPro" id="IPR036388">
    <property type="entry name" value="WH-like_DNA-bd_sf"/>
</dbReference>
<comment type="caution">
    <text evidence="5">The sequence shown here is derived from an EMBL/GenBank/DDBJ whole genome shotgun (WGS) entry which is preliminary data.</text>
</comment>
<evidence type="ECO:0000256" key="2">
    <source>
        <dbReference type="ARBA" id="ARBA00023125"/>
    </source>
</evidence>
<dbReference type="GO" id="GO:0003677">
    <property type="term" value="F:DNA binding"/>
    <property type="evidence" value="ECO:0007669"/>
    <property type="project" value="UniProtKB-KW"/>
</dbReference>
<dbReference type="Gene3D" id="1.10.10.10">
    <property type="entry name" value="Winged helix-like DNA-binding domain superfamily/Winged helix DNA-binding domain"/>
    <property type="match status" value="1"/>
</dbReference>
<reference evidence="5" key="1">
    <citation type="submission" date="2019-09" db="EMBL/GenBank/DDBJ databases">
        <title>Characterisation of the sponge microbiome using genome-centric metagenomics.</title>
        <authorList>
            <person name="Engelberts J.P."/>
            <person name="Robbins S.J."/>
            <person name="De Goeij J.M."/>
            <person name="Aranda M."/>
            <person name="Bell S.C."/>
            <person name="Webster N.S."/>
        </authorList>
    </citation>
    <scope>NUCLEOTIDE SEQUENCE</scope>
    <source>
        <strain evidence="5">SB0664_bin_43</strain>
    </source>
</reference>